<name>A0ABX0YQA2_STRTL</name>
<sequence length="96" mass="10674">MSACDGNRSPRPNPSPWTRCPPTRWTHGRPVRAPRRTPWTSGRPSAELDRKAEQRIVRTLEARGASAVRHGVATVASALGVSRLTVYTCLNREKEN</sequence>
<evidence type="ECO:0000313" key="4">
    <source>
        <dbReference type="Proteomes" id="UP000635996"/>
    </source>
</evidence>
<feature type="region of interest" description="Disordered" evidence="1">
    <location>
        <begin position="1"/>
        <end position="51"/>
    </location>
</feature>
<dbReference type="InterPro" id="IPR039445">
    <property type="entry name" value="DauR-like_HTH"/>
</dbReference>
<evidence type="ECO:0000259" key="2">
    <source>
        <dbReference type="Pfam" id="PF13309"/>
    </source>
</evidence>
<evidence type="ECO:0000313" key="3">
    <source>
        <dbReference type="EMBL" id="NJP13339.1"/>
    </source>
</evidence>
<dbReference type="Pfam" id="PF13309">
    <property type="entry name" value="HTH_22"/>
    <property type="match status" value="1"/>
</dbReference>
<evidence type="ECO:0000256" key="1">
    <source>
        <dbReference type="SAM" id="MobiDB-lite"/>
    </source>
</evidence>
<feature type="domain" description="Transcriptional regulator DauR-like HTH" evidence="2">
    <location>
        <begin position="42"/>
        <end position="91"/>
    </location>
</feature>
<keyword evidence="4" id="KW-1185">Reference proteome</keyword>
<reference evidence="3 4" key="1">
    <citation type="submission" date="2020-03" db="EMBL/GenBank/DDBJ databases">
        <title>WGS of actinomycetes isolated from Thailand.</title>
        <authorList>
            <person name="Thawai C."/>
        </authorList>
    </citation>
    <scope>NUCLEOTIDE SEQUENCE [LARGE SCALE GENOMIC DNA]</scope>
    <source>
        <strain evidence="3 4">NBRC 13905</strain>
    </source>
</reference>
<comment type="caution">
    <text evidence="3">The sequence shown here is derived from an EMBL/GenBank/DDBJ whole genome shotgun (WGS) entry which is preliminary data.</text>
</comment>
<protein>
    <recommendedName>
        <fullName evidence="2">Transcriptional regulator DauR-like HTH domain-containing protein</fullName>
    </recommendedName>
</protein>
<organism evidence="3 4">
    <name type="scientific">Streptomyces thermoviolaceus subsp. thermoviolaceus</name>
    <dbReference type="NCBI Taxonomy" id="66860"/>
    <lineage>
        <taxon>Bacteria</taxon>
        <taxon>Bacillati</taxon>
        <taxon>Actinomycetota</taxon>
        <taxon>Actinomycetes</taxon>
        <taxon>Kitasatosporales</taxon>
        <taxon>Streptomycetaceae</taxon>
        <taxon>Streptomyces</taxon>
    </lineage>
</organism>
<accession>A0ABX0YQA2</accession>
<dbReference type="Proteomes" id="UP000635996">
    <property type="component" value="Unassembled WGS sequence"/>
</dbReference>
<proteinExistence type="predicted"/>
<dbReference type="EMBL" id="JAATEL010000002">
    <property type="protein sequence ID" value="NJP13339.1"/>
    <property type="molecule type" value="Genomic_DNA"/>
</dbReference>
<feature type="compositionally biased region" description="Basic residues" evidence="1">
    <location>
        <begin position="26"/>
        <end position="35"/>
    </location>
</feature>
<gene>
    <name evidence="3" type="ORF">HCJ95_03295</name>
</gene>